<comment type="caution">
    <text evidence="2">The sequence shown here is derived from an EMBL/GenBank/DDBJ whole genome shotgun (WGS) entry which is preliminary data.</text>
</comment>
<dbReference type="Proteomes" id="UP001597108">
    <property type="component" value="Unassembled WGS sequence"/>
</dbReference>
<dbReference type="EMBL" id="JBHTJT010000008">
    <property type="protein sequence ID" value="MFD0979298.1"/>
    <property type="molecule type" value="Genomic_DNA"/>
</dbReference>
<evidence type="ECO:0008006" key="4">
    <source>
        <dbReference type="Google" id="ProtNLM"/>
    </source>
</evidence>
<name>A0ABW3IMF4_9RHOB</name>
<dbReference type="RefSeq" id="WP_386073646.1">
    <property type="nucleotide sequence ID" value="NZ_JBHTJT010000008.1"/>
</dbReference>
<protein>
    <recommendedName>
        <fullName evidence="4">DUF5681 domain-containing protein</fullName>
    </recommendedName>
</protein>
<evidence type="ECO:0000313" key="2">
    <source>
        <dbReference type="EMBL" id="MFD0979298.1"/>
    </source>
</evidence>
<organism evidence="2 3">
    <name type="scientific">Tropicimonas aquimaris</name>
    <dbReference type="NCBI Taxonomy" id="914152"/>
    <lineage>
        <taxon>Bacteria</taxon>
        <taxon>Pseudomonadati</taxon>
        <taxon>Pseudomonadota</taxon>
        <taxon>Alphaproteobacteria</taxon>
        <taxon>Rhodobacterales</taxon>
        <taxon>Roseobacteraceae</taxon>
        <taxon>Tropicimonas</taxon>
    </lineage>
</organism>
<feature type="region of interest" description="Disordered" evidence="1">
    <location>
        <begin position="1"/>
        <end position="34"/>
    </location>
</feature>
<accession>A0ABW3IMF4</accession>
<evidence type="ECO:0000313" key="3">
    <source>
        <dbReference type="Proteomes" id="UP001597108"/>
    </source>
</evidence>
<evidence type="ECO:0000256" key="1">
    <source>
        <dbReference type="SAM" id="MobiDB-lite"/>
    </source>
</evidence>
<gene>
    <name evidence="2" type="ORF">ACFQ2S_06480</name>
</gene>
<reference evidence="3" key="1">
    <citation type="journal article" date="2019" name="Int. J. Syst. Evol. Microbiol.">
        <title>The Global Catalogue of Microorganisms (GCM) 10K type strain sequencing project: providing services to taxonomists for standard genome sequencing and annotation.</title>
        <authorList>
            <consortium name="The Broad Institute Genomics Platform"/>
            <consortium name="The Broad Institute Genome Sequencing Center for Infectious Disease"/>
            <person name="Wu L."/>
            <person name="Ma J."/>
        </authorList>
    </citation>
    <scope>NUCLEOTIDE SEQUENCE [LARGE SCALE GENOMIC DNA]</scope>
    <source>
        <strain evidence="3">CCUG 60524</strain>
    </source>
</reference>
<keyword evidence="3" id="KW-1185">Reference proteome</keyword>
<proteinExistence type="predicted"/>
<sequence length="144" mass="15219">MTRKAAAKTGGRNPDGTFAPGNPGKPSGARNRATKAVQGLLDDESEALTRKAVELALGGDTAALRLCLERIAPPRKDAPVSFDLPPMKSARDAAEAARAVVRSVSEGELTPLEGAAVMTLVEGVRKTLETTELEARMQELEARR</sequence>